<dbReference type="InterPro" id="IPR050148">
    <property type="entry name" value="Terpene_synthase-like"/>
</dbReference>
<dbReference type="Gene3D" id="1.10.600.10">
    <property type="entry name" value="Farnesyl Diphosphate Synthase"/>
    <property type="match status" value="1"/>
</dbReference>
<dbReference type="KEGG" id="egt:105975238"/>
<dbReference type="EMBL" id="KI632217">
    <property type="protein sequence ID" value="EYU21989.1"/>
    <property type="molecule type" value="Genomic_DNA"/>
</dbReference>
<dbReference type="FunFam" id="1.10.600.10:FF:000007">
    <property type="entry name" value="Isoprene synthase, chloroplastic"/>
    <property type="match status" value="1"/>
</dbReference>
<evidence type="ECO:0000256" key="3">
    <source>
        <dbReference type="ARBA" id="ARBA00022723"/>
    </source>
</evidence>
<evidence type="ECO:0000256" key="5">
    <source>
        <dbReference type="ARBA" id="ARBA00023239"/>
    </source>
</evidence>
<organism evidence="8 9">
    <name type="scientific">Erythranthe guttata</name>
    <name type="common">Yellow monkey flower</name>
    <name type="synonym">Mimulus guttatus</name>
    <dbReference type="NCBI Taxonomy" id="4155"/>
    <lineage>
        <taxon>Eukaryota</taxon>
        <taxon>Viridiplantae</taxon>
        <taxon>Streptophyta</taxon>
        <taxon>Embryophyta</taxon>
        <taxon>Tracheophyta</taxon>
        <taxon>Spermatophyta</taxon>
        <taxon>Magnoliopsida</taxon>
        <taxon>eudicotyledons</taxon>
        <taxon>Gunneridae</taxon>
        <taxon>Pentapetalae</taxon>
        <taxon>asterids</taxon>
        <taxon>lamiids</taxon>
        <taxon>Lamiales</taxon>
        <taxon>Phrymaceae</taxon>
        <taxon>Erythranthe</taxon>
    </lineage>
</organism>
<name>A0A022Q2Z5_ERYGU</name>
<dbReference type="STRING" id="4155.A0A022Q2Z5"/>
<comment type="cofactor">
    <cofactor evidence="1">
        <name>Mg(2+)</name>
        <dbReference type="ChEBI" id="CHEBI:18420"/>
    </cofactor>
</comment>
<protein>
    <submittedName>
        <fullName evidence="8">Uncharacterized protein</fullName>
    </submittedName>
</protein>
<dbReference type="PhylomeDB" id="A0A022Q2Z5"/>
<evidence type="ECO:0000313" key="9">
    <source>
        <dbReference type="Proteomes" id="UP000030748"/>
    </source>
</evidence>
<dbReference type="AlphaFoldDB" id="A0A022Q2Z5"/>
<keyword evidence="5" id="KW-0456">Lyase</keyword>
<dbReference type="InterPro" id="IPR044814">
    <property type="entry name" value="Terpene_cyclase_plant_C1"/>
</dbReference>
<comment type="pathway">
    <text evidence="2">Secondary metabolite biosynthesis; terpenoid biosynthesis.</text>
</comment>
<dbReference type="Gene3D" id="1.50.10.130">
    <property type="entry name" value="Terpene synthase, N-terminal domain"/>
    <property type="match status" value="1"/>
</dbReference>
<feature type="domain" description="Terpene synthase N-terminal" evidence="6">
    <location>
        <begin position="25"/>
        <end position="204"/>
    </location>
</feature>
<proteinExistence type="predicted"/>
<dbReference type="SUPFAM" id="SSF48576">
    <property type="entry name" value="Terpenoid synthases"/>
    <property type="match status" value="1"/>
</dbReference>
<sequence length="556" mass="64058">MAIVSVDVNKNEIVRPVANFPPSLWGDVFNSYTMDIQLSDMYTEEIKVLKEEARNMLISRDSKLSEKLAFIDTLERLGLSYHFENEIQEQLTLAFNGHLKLEPEENDDLFINSLQFRLLRQHALDAPSSVFERLVENNGEFKKSSLVRDIDDVKGLLSIYEASYLRRTDEEILDKAFSFSKAHLESVAPNLPESSLKKHVSRALYQSHVRGIPRVETHLFISLYGEFESKNESLLRLAKLDFNLLQMQHKMELSEVTRWWKEVDLISKLSFARDRAVECYFWTVGVYSEPQYGIARIMLAKTICMISVIDDTFDAYGTIDELTVFNDAVQKWDISEIDRLPEYMQILYRVLLDLYESFDAELSPKGRSYAVHHAKEAMQQIVGSYYTEAKWFIKGHLPTFDEYMSVAKITSTYYVLTTTSLIGMDNATSQVFDWLLSKPKIVEANVTICRVVDDVGTYEVEKGRGQEATGIDCYMKEHGLSTEVTIDLFYEMAENAWKELNEGLMDNSVTMEIRMRIFNLARLIDVTYTHNGDGYTHPEKLLKPSIVALLVDSFEV</sequence>
<keyword evidence="9" id="KW-1185">Reference proteome</keyword>
<dbReference type="OMA" id="YDITCDE"/>
<accession>A0A022Q2Z5</accession>
<dbReference type="Proteomes" id="UP000030748">
    <property type="component" value="Unassembled WGS sequence"/>
</dbReference>
<evidence type="ECO:0000256" key="1">
    <source>
        <dbReference type="ARBA" id="ARBA00001946"/>
    </source>
</evidence>
<dbReference type="InterPro" id="IPR008949">
    <property type="entry name" value="Isoprenoid_synthase_dom_sf"/>
</dbReference>
<gene>
    <name evidence="8" type="ORF">MIMGU_mgv1a023416mg</name>
</gene>
<dbReference type="InterPro" id="IPR001906">
    <property type="entry name" value="Terpene_synth_N"/>
</dbReference>
<dbReference type="InterPro" id="IPR008930">
    <property type="entry name" value="Terpenoid_cyclase/PrenylTrfase"/>
</dbReference>
<dbReference type="InterPro" id="IPR005630">
    <property type="entry name" value="Terpene_synthase_metal-bd"/>
</dbReference>
<dbReference type="GO" id="GO:0016102">
    <property type="term" value="P:diterpenoid biosynthetic process"/>
    <property type="evidence" value="ECO:0007669"/>
    <property type="project" value="InterPro"/>
</dbReference>
<dbReference type="Pfam" id="PF01397">
    <property type="entry name" value="Terpene_synth"/>
    <property type="match status" value="1"/>
</dbReference>
<dbReference type="GO" id="GO:0000287">
    <property type="term" value="F:magnesium ion binding"/>
    <property type="evidence" value="ECO:0007669"/>
    <property type="project" value="InterPro"/>
</dbReference>
<dbReference type="CDD" id="cd00684">
    <property type="entry name" value="Terpene_cyclase_plant_C1"/>
    <property type="match status" value="1"/>
</dbReference>
<dbReference type="SFLD" id="SFLDG01019">
    <property type="entry name" value="Terpene_Cyclase_Like_1_C_Termi"/>
    <property type="match status" value="1"/>
</dbReference>
<dbReference type="OrthoDB" id="1877784at2759"/>
<evidence type="ECO:0000256" key="2">
    <source>
        <dbReference type="ARBA" id="ARBA00004721"/>
    </source>
</evidence>
<dbReference type="PANTHER" id="PTHR31225:SF253">
    <property type="entry name" value="SESQUITERPENE SYNTHASE 31"/>
    <property type="match status" value="1"/>
</dbReference>
<dbReference type="GO" id="GO:0046246">
    <property type="term" value="P:terpene biosynthetic process"/>
    <property type="evidence" value="ECO:0000318"/>
    <property type="project" value="GO_Central"/>
</dbReference>
<keyword evidence="3" id="KW-0479">Metal-binding</keyword>
<evidence type="ECO:0000256" key="4">
    <source>
        <dbReference type="ARBA" id="ARBA00022842"/>
    </source>
</evidence>
<evidence type="ECO:0000313" key="8">
    <source>
        <dbReference type="EMBL" id="EYU21989.1"/>
    </source>
</evidence>
<feature type="domain" description="Terpene synthase metal-binding" evidence="7">
    <location>
        <begin position="261"/>
        <end position="499"/>
    </location>
</feature>
<dbReference type="SUPFAM" id="SSF48239">
    <property type="entry name" value="Terpenoid cyclases/Protein prenyltransferases"/>
    <property type="match status" value="1"/>
</dbReference>
<dbReference type="PANTHER" id="PTHR31225">
    <property type="entry name" value="OS04G0344100 PROTEIN-RELATED"/>
    <property type="match status" value="1"/>
</dbReference>
<dbReference type="eggNOG" id="ENOG502QUCN">
    <property type="taxonomic scope" value="Eukaryota"/>
</dbReference>
<dbReference type="Pfam" id="PF03936">
    <property type="entry name" value="Terpene_synth_C"/>
    <property type="match status" value="1"/>
</dbReference>
<keyword evidence="4" id="KW-0460">Magnesium</keyword>
<dbReference type="InterPro" id="IPR034741">
    <property type="entry name" value="Terpene_cyclase-like_1_C"/>
</dbReference>
<dbReference type="GO" id="GO:0010333">
    <property type="term" value="F:terpene synthase activity"/>
    <property type="evidence" value="ECO:0000318"/>
    <property type="project" value="GO_Central"/>
</dbReference>
<evidence type="ECO:0000259" key="7">
    <source>
        <dbReference type="Pfam" id="PF03936"/>
    </source>
</evidence>
<reference evidence="8 9" key="1">
    <citation type="journal article" date="2013" name="Proc. Natl. Acad. Sci. U.S.A.">
        <title>Fine-scale variation in meiotic recombination in Mimulus inferred from population shotgun sequencing.</title>
        <authorList>
            <person name="Hellsten U."/>
            <person name="Wright K.M."/>
            <person name="Jenkins J."/>
            <person name="Shu S."/>
            <person name="Yuan Y."/>
            <person name="Wessler S.R."/>
            <person name="Schmutz J."/>
            <person name="Willis J.H."/>
            <person name="Rokhsar D.S."/>
        </authorList>
    </citation>
    <scope>NUCLEOTIDE SEQUENCE [LARGE SCALE GENOMIC DNA]</scope>
    <source>
        <strain evidence="9">cv. DUN x IM62</strain>
    </source>
</reference>
<dbReference type="SFLD" id="SFLDS00005">
    <property type="entry name" value="Isoprenoid_Synthase_Type_I"/>
    <property type="match status" value="1"/>
</dbReference>
<dbReference type="InterPro" id="IPR036965">
    <property type="entry name" value="Terpene_synth_N_sf"/>
</dbReference>
<evidence type="ECO:0000259" key="6">
    <source>
        <dbReference type="Pfam" id="PF01397"/>
    </source>
</evidence>